<feature type="domain" description="RelA/SpoT" evidence="2">
    <location>
        <begin position="75"/>
        <end position="198"/>
    </location>
</feature>
<dbReference type="PANTHER" id="PTHR47837:SF2">
    <property type="entry name" value="GTP PYROPHOSPHOKINASE YWAC"/>
    <property type="match status" value="1"/>
</dbReference>
<keyword evidence="4" id="KW-1185">Reference proteome</keyword>
<evidence type="ECO:0000256" key="1">
    <source>
        <dbReference type="ARBA" id="ARBA00004976"/>
    </source>
</evidence>
<dbReference type="EMBL" id="FRDN01000008">
    <property type="protein sequence ID" value="SHN75916.1"/>
    <property type="molecule type" value="Genomic_DNA"/>
</dbReference>
<dbReference type="CDD" id="cd05399">
    <property type="entry name" value="NT_Rel-Spo_like"/>
    <property type="match status" value="1"/>
</dbReference>
<dbReference type="STRING" id="1121395.SAMN02745215_02768"/>
<dbReference type="GO" id="GO:0015970">
    <property type="term" value="P:guanosine tetraphosphate biosynthetic process"/>
    <property type="evidence" value="ECO:0007669"/>
    <property type="project" value="UniProtKB-UniPathway"/>
</dbReference>
<evidence type="ECO:0000313" key="4">
    <source>
        <dbReference type="Proteomes" id="UP000184010"/>
    </source>
</evidence>
<accession>A0A1M7TYU1</accession>
<dbReference type="SUPFAM" id="SSF81301">
    <property type="entry name" value="Nucleotidyltransferase"/>
    <property type="match status" value="1"/>
</dbReference>
<dbReference type="Pfam" id="PF04607">
    <property type="entry name" value="RelA_SpoT"/>
    <property type="match status" value="1"/>
</dbReference>
<evidence type="ECO:0000313" key="3">
    <source>
        <dbReference type="EMBL" id="SHN75916.1"/>
    </source>
</evidence>
<gene>
    <name evidence="3" type="ORF">SAMN02745215_02768</name>
</gene>
<proteinExistence type="predicted"/>
<dbReference type="InterPro" id="IPR043519">
    <property type="entry name" value="NT_sf"/>
</dbReference>
<dbReference type="PANTHER" id="PTHR47837">
    <property type="entry name" value="GTP PYROPHOSPHOKINASE YJBM"/>
    <property type="match status" value="1"/>
</dbReference>
<dbReference type="AlphaFoldDB" id="A0A1M7TYU1"/>
<comment type="pathway">
    <text evidence="1">Purine metabolism; ppGpp biosynthesis; ppGpp from GTP: step 1/2.</text>
</comment>
<dbReference type="GO" id="GO:0016301">
    <property type="term" value="F:kinase activity"/>
    <property type="evidence" value="ECO:0007669"/>
    <property type="project" value="UniProtKB-KW"/>
</dbReference>
<dbReference type="Gene3D" id="1.10.287.860">
    <property type="entry name" value="Nucleotidyltransferase"/>
    <property type="match status" value="1"/>
</dbReference>
<protein>
    <submittedName>
        <fullName evidence="3">Putative GTP pyrophosphokinase</fullName>
    </submittedName>
</protein>
<dbReference type="Proteomes" id="UP000184010">
    <property type="component" value="Unassembled WGS sequence"/>
</dbReference>
<reference evidence="4" key="1">
    <citation type="submission" date="2016-12" db="EMBL/GenBank/DDBJ databases">
        <authorList>
            <person name="Varghese N."/>
            <person name="Submissions S."/>
        </authorList>
    </citation>
    <scope>NUCLEOTIDE SEQUENCE [LARGE SCALE GENOMIC DNA]</scope>
    <source>
        <strain evidence="4">DSM 11544</strain>
    </source>
</reference>
<dbReference type="UniPathway" id="UPA00908">
    <property type="reaction ID" value="UER00884"/>
</dbReference>
<sequence>MIIERKSKVNLPDLTEQDGHLFQSSREDARTSLIKLAQTMQIYNGAMKVVSAKLELLDDEFQFSNKHNPIHHLECRIKSPLSIGKKLQKYGLPLTVEAARERVLDIAGIRVICNFLDDVYAVEKMLLQQADVTLVKRKDYIAQAKENGYRSLHLVVKVPIFLSGSTEEIPVEIQLRTVAMDYWASLEHMLRYKNNDSDTQQYAAMLLDCATTLADTEKKMLFIREHIEE</sequence>
<dbReference type="SMART" id="SM00954">
    <property type="entry name" value="RelA_SpoT"/>
    <property type="match status" value="1"/>
</dbReference>
<dbReference type="InterPro" id="IPR052366">
    <property type="entry name" value="GTP_Pyrophosphokinase"/>
</dbReference>
<name>A0A1M7TYU1_9FIRM</name>
<dbReference type="InterPro" id="IPR007685">
    <property type="entry name" value="RelA_SpoT"/>
</dbReference>
<evidence type="ECO:0000259" key="2">
    <source>
        <dbReference type="SMART" id="SM00954"/>
    </source>
</evidence>
<dbReference type="Gene3D" id="3.30.460.10">
    <property type="entry name" value="Beta Polymerase, domain 2"/>
    <property type="match status" value="1"/>
</dbReference>
<keyword evidence="3" id="KW-0808">Transferase</keyword>
<organism evidence="3 4">
    <name type="scientific">Desulfitobacterium chlororespirans DSM 11544</name>
    <dbReference type="NCBI Taxonomy" id="1121395"/>
    <lineage>
        <taxon>Bacteria</taxon>
        <taxon>Bacillati</taxon>
        <taxon>Bacillota</taxon>
        <taxon>Clostridia</taxon>
        <taxon>Eubacteriales</taxon>
        <taxon>Desulfitobacteriaceae</taxon>
        <taxon>Desulfitobacterium</taxon>
    </lineage>
</organism>
<dbReference type="RefSeq" id="WP_072773132.1">
    <property type="nucleotide sequence ID" value="NZ_FRDN01000008.1"/>
</dbReference>
<keyword evidence="3" id="KW-0418">Kinase</keyword>